<dbReference type="EMBL" id="CAJVQB010057824">
    <property type="protein sequence ID" value="CAG8838339.1"/>
    <property type="molecule type" value="Genomic_DNA"/>
</dbReference>
<evidence type="ECO:0000313" key="2">
    <source>
        <dbReference type="EMBL" id="CAG8838339.1"/>
    </source>
</evidence>
<feature type="region of interest" description="Disordered" evidence="1">
    <location>
        <begin position="82"/>
        <end position="111"/>
    </location>
</feature>
<evidence type="ECO:0000256" key="1">
    <source>
        <dbReference type="SAM" id="MobiDB-lite"/>
    </source>
</evidence>
<proteinExistence type="predicted"/>
<comment type="caution">
    <text evidence="2">The sequence shown here is derived from an EMBL/GenBank/DDBJ whole genome shotgun (WGS) entry which is preliminary data.</text>
</comment>
<protein>
    <submittedName>
        <fullName evidence="2">45794_t:CDS:1</fullName>
    </submittedName>
</protein>
<keyword evidence="3" id="KW-1185">Reference proteome</keyword>
<accession>A0ABN7WR80</accession>
<gene>
    <name evidence="2" type="ORF">GMARGA_LOCUS33927</name>
</gene>
<name>A0ABN7WR80_GIGMA</name>
<organism evidence="2 3">
    <name type="scientific">Gigaspora margarita</name>
    <dbReference type="NCBI Taxonomy" id="4874"/>
    <lineage>
        <taxon>Eukaryota</taxon>
        <taxon>Fungi</taxon>
        <taxon>Fungi incertae sedis</taxon>
        <taxon>Mucoromycota</taxon>
        <taxon>Glomeromycotina</taxon>
        <taxon>Glomeromycetes</taxon>
        <taxon>Diversisporales</taxon>
        <taxon>Gigasporaceae</taxon>
        <taxon>Gigaspora</taxon>
    </lineage>
</organism>
<dbReference type="Proteomes" id="UP000789901">
    <property type="component" value="Unassembled WGS sequence"/>
</dbReference>
<sequence length="111" mass="12160">MHSKAIEEDQTMFETVQNETDEYINDTISAEAAVTEPKKAEKLQENPEIALNYKATPTKEDETTESQKILAPAQAKELIIKEDNPQPSSHANAGQGPVVAGPVTPENRIDT</sequence>
<evidence type="ECO:0000313" key="3">
    <source>
        <dbReference type="Proteomes" id="UP000789901"/>
    </source>
</evidence>
<reference evidence="2 3" key="1">
    <citation type="submission" date="2021-06" db="EMBL/GenBank/DDBJ databases">
        <authorList>
            <person name="Kallberg Y."/>
            <person name="Tangrot J."/>
            <person name="Rosling A."/>
        </authorList>
    </citation>
    <scope>NUCLEOTIDE SEQUENCE [LARGE SCALE GENOMIC DNA]</scope>
    <source>
        <strain evidence="2 3">120-4 pot B 10/14</strain>
    </source>
</reference>